<organism evidence="3 4">
    <name type="scientific">Caldicoprobacter faecalis</name>
    <dbReference type="NCBI Taxonomy" id="937334"/>
    <lineage>
        <taxon>Bacteria</taxon>
        <taxon>Bacillati</taxon>
        <taxon>Bacillota</taxon>
        <taxon>Clostridia</taxon>
        <taxon>Caldicoprobacterales</taxon>
        <taxon>Caldicoprobacteraceae</taxon>
        <taxon>Caldicoprobacter</taxon>
    </lineage>
</organism>
<feature type="domain" description="Phosphatidic acid phosphatase type 2/haloperoxidase" evidence="2">
    <location>
        <begin position="130"/>
        <end position="215"/>
    </location>
</feature>
<dbReference type="STRING" id="937334.SAMN05444406_10247"/>
<name>A0A1I5S9J6_9FIRM</name>
<keyword evidence="1" id="KW-0472">Membrane</keyword>
<keyword evidence="1" id="KW-0812">Transmembrane</keyword>
<evidence type="ECO:0000313" key="3">
    <source>
        <dbReference type="EMBL" id="SFP67382.1"/>
    </source>
</evidence>
<feature type="transmembrane region" description="Helical" evidence="1">
    <location>
        <begin position="58"/>
        <end position="79"/>
    </location>
</feature>
<dbReference type="InterPro" id="IPR036938">
    <property type="entry name" value="PAP2/HPO_sf"/>
</dbReference>
<dbReference type="EMBL" id="FOXR01000002">
    <property type="protein sequence ID" value="SFP67382.1"/>
    <property type="molecule type" value="Genomic_DNA"/>
</dbReference>
<feature type="transmembrane region" description="Helical" evidence="1">
    <location>
        <begin position="21"/>
        <end position="38"/>
    </location>
</feature>
<dbReference type="Gene3D" id="1.20.144.10">
    <property type="entry name" value="Phosphatidic acid phosphatase type 2/haloperoxidase"/>
    <property type="match status" value="1"/>
</dbReference>
<dbReference type="AlphaFoldDB" id="A0A1I5S9J6"/>
<evidence type="ECO:0000313" key="4">
    <source>
        <dbReference type="Proteomes" id="UP000198577"/>
    </source>
</evidence>
<evidence type="ECO:0000259" key="2">
    <source>
        <dbReference type="Pfam" id="PF01569"/>
    </source>
</evidence>
<dbReference type="Pfam" id="PF01569">
    <property type="entry name" value="PAP2"/>
    <property type="match status" value="1"/>
</dbReference>
<evidence type="ECO:0000256" key="1">
    <source>
        <dbReference type="SAM" id="Phobius"/>
    </source>
</evidence>
<dbReference type="SUPFAM" id="SSF48317">
    <property type="entry name" value="Acid phosphatase/Vanadium-dependent haloperoxidase"/>
    <property type="match status" value="1"/>
</dbReference>
<feature type="transmembrane region" description="Helical" evidence="1">
    <location>
        <begin position="171"/>
        <end position="189"/>
    </location>
</feature>
<accession>A0A1I5S9J6</accession>
<dbReference type="RefSeq" id="WP_143094031.1">
    <property type="nucleotide sequence ID" value="NZ_FOXR01000002.1"/>
</dbReference>
<feature type="transmembrane region" description="Helical" evidence="1">
    <location>
        <begin position="91"/>
        <end position="109"/>
    </location>
</feature>
<feature type="transmembrane region" description="Helical" evidence="1">
    <location>
        <begin position="195"/>
        <end position="212"/>
    </location>
</feature>
<gene>
    <name evidence="3" type="ORF">SAMN05444406_10247</name>
</gene>
<dbReference type="InterPro" id="IPR000326">
    <property type="entry name" value="PAP2/HPO"/>
</dbReference>
<keyword evidence="4" id="KW-1185">Reference proteome</keyword>
<dbReference type="Proteomes" id="UP000198577">
    <property type="component" value="Unassembled WGS sequence"/>
</dbReference>
<sequence>MMQYKRLKKHEIKALLLKYKHFALVSLYGFAQIWFQYCERTVQPKYFMYSPLDNYIPFVKYFVVPYLFWFIYMGIGFLYLGLVSKKDFYRLCIYMFGGMYLCYILYLIFPNGQNLRPTITENDVFSRIIKHIYATDTPTNVAPSIHVFNSIAVHVALVNCPEFRKKRWMKLASLICMLTISASTVLIKQHSIKDVMWSILLAVVFYVAIYQVPKWLPTKSMVSINVKEVSSLK</sequence>
<proteinExistence type="predicted"/>
<keyword evidence="1" id="KW-1133">Transmembrane helix</keyword>
<dbReference type="OrthoDB" id="9790723at2"/>
<reference evidence="3 4" key="1">
    <citation type="submission" date="2016-10" db="EMBL/GenBank/DDBJ databases">
        <authorList>
            <person name="de Groot N.N."/>
        </authorList>
    </citation>
    <scope>NUCLEOTIDE SEQUENCE [LARGE SCALE GENOMIC DNA]</scope>
    <source>
        <strain evidence="3 4">DSM 20678</strain>
    </source>
</reference>
<protein>
    <submittedName>
        <fullName evidence="3">PAP2 superfamily protein</fullName>
    </submittedName>
</protein>